<dbReference type="InterPro" id="IPR000086">
    <property type="entry name" value="NUDIX_hydrolase_dom"/>
</dbReference>
<keyword evidence="3" id="KW-0378">Hydrolase</keyword>
<dbReference type="GO" id="GO:0016787">
    <property type="term" value="F:hydrolase activity"/>
    <property type="evidence" value="ECO:0007669"/>
    <property type="project" value="UniProtKB-KW"/>
</dbReference>
<evidence type="ECO:0000259" key="2">
    <source>
        <dbReference type="PROSITE" id="PS51462"/>
    </source>
</evidence>
<dbReference type="RefSeq" id="WP_224034643.1">
    <property type="nucleotide sequence ID" value="NZ_AP024849.1"/>
</dbReference>
<dbReference type="CDD" id="cd03674">
    <property type="entry name" value="NUDIX_Hydrolase"/>
    <property type="match status" value="1"/>
</dbReference>
<dbReference type="Proteomes" id="UP000824633">
    <property type="component" value="Chromosome"/>
</dbReference>
<gene>
    <name evidence="3" type="ORF">psyc5s11_44450</name>
</gene>
<accession>A0ABM7TAP7</accession>
<protein>
    <submittedName>
        <fullName evidence="3">NUDIX hydrolase</fullName>
    </submittedName>
</protein>
<name>A0ABM7TAP7_9CLOT</name>
<dbReference type="PANTHER" id="PTHR43736">
    <property type="entry name" value="ADP-RIBOSE PYROPHOSPHATASE"/>
    <property type="match status" value="1"/>
</dbReference>
<dbReference type="SUPFAM" id="SSF55811">
    <property type="entry name" value="Nudix"/>
    <property type="match status" value="1"/>
</dbReference>
<dbReference type="PROSITE" id="PS51462">
    <property type="entry name" value="NUDIX"/>
    <property type="match status" value="1"/>
</dbReference>
<dbReference type="PANTHER" id="PTHR43736:SF1">
    <property type="entry name" value="DIHYDRONEOPTERIN TRIPHOSPHATE DIPHOSPHATASE"/>
    <property type="match status" value="1"/>
</dbReference>
<evidence type="ECO:0000313" key="4">
    <source>
        <dbReference type="Proteomes" id="UP000824633"/>
    </source>
</evidence>
<organism evidence="3 4">
    <name type="scientific">Clostridium gelidum</name>
    <dbReference type="NCBI Taxonomy" id="704125"/>
    <lineage>
        <taxon>Bacteria</taxon>
        <taxon>Bacillati</taxon>
        <taxon>Bacillota</taxon>
        <taxon>Clostridia</taxon>
        <taxon>Eubacteriales</taxon>
        <taxon>Clostridiaceae</taxon>
        <taxon>Clostridium</taxon>
    </lineage>
</organism>
<dbReference type="Pfam" id="PF00293">
    <property type="entry name" value="NUDIX"/>
    <property type="match status" value="1"/>
</dbReference>
<dbReference type="Gene3D" id="3.90.79.10">
    <property type="entry name" value="Nucleoside Triphosphate Pyrophosphohydrolase"/>
    <property type="match status" value="1"/>
</dbReference>
<sequence length="183" mass="20922">MNWIDSIKNYIPCNEQEKNDKKIILKSIDMFNDILTRDNEVIHITSSAFVVNKNRDKTLMVHHNIYNSWCWTGGHSDGEADLLLVAINEAKEETGVKNIYPVSDNIYALDILPVFGHVKSGKYVSSHLHVSVAYLMEADETEPLIVKDDENSGVKWIPISEINAYSNEDHMKKVYDKIISKIK</sequence>
<keyword evidence="4" id="KW-1185">Reference proteome</keyword>
<dbReference type="InterPro" id="IPR015797">
    <property type="entry name" value="NUDIX_hydrolase-like_dom_sf"/>
</dbReference>
<reference evidence="4" key="1">
    <citation type="submission" date="2021-07" db="EMBL/GenBank/DDBJ databases">
        <title>Complete genome sequencing of a Clostridium isolate.</title>
        <authorList>
            <person name="Ueki A."/>
            <person name="Tonouchi A."/>
        </authorList>
    </citation>
    <scope>NUCLEOTIDE SEQUENCE [LARGE SCALE GENOMIC DNA]</scope>
    <source>
        <strain evidence="4">C5S11</strain>
    </source>
</reference>
<dbReference type="EMBL" id="AP024849">
    <property type="protein sequence ID" value="BCZ48378.1"/>
    <property type="molecule type" value="Genomic_DNA"/>
</dbReference>
<comment type="similarity">
    <text evidence="1">Belongs to the Nudix hydrolase family.</text>
</comment>
<evidence type="ECO:0000256" key="1">
    <source>
        <dbReference type="ARBA" id="ARBA00005582"/>
    </source>
</evidence>
<feature type="domain" description="Nudix hydrolase" evidence="2">
    <location>
        <begin position="41"/>
        <end position="180"/>
    </location>
</feature>
<evidence type="ECO:0000313" key="3">
    <source>
        <dbReference type="EMBL" id="BCZ48378.1"/>
    </source>
</evidence>
<proteinExistence type="inferred from homology"/>